<evidence type="ECO:0000256" key="3">
    <source>
        <dbReference type="PROSITE-ProRule" id="PRU00023"/>
    </source>
</evidence>
<dbReference type="EMBL" id="UPTC01004048">
    <property type="protein sequence ID" value="VBB34764.1"/>
    <property type="molecule type" value="Genomic_DNA"/>
</dbReference>
<evidence type="ECO:0000256" key="1">
    <source>
        <dbReference type="ARBA" id="ARBA00022737"/>
    </source>
</evidence>
<dbReference type="Proteomes" id="UP000276991">
    <property type="component" value="Unassembled WGS sequence"/>
</dbReference>
<dbReference type="GO" id="GO:0005634">
    <property type="term" value="C:nucleus"/>
    <property type="evidence" value="ECO:0007669"/>
    <property type="project" value="TreeGrafter"/>
</dbReference>
<evidence type="ECO:0000256" key="2">
    <source>
        <dbReference type="ARBA" id="ARBA00023043"/>
    </source>
</evidence>
<dbReference type="GO" id="GO:0000976">
    <property type="term" value="F:transcription cis-regulatory region binding"/>
    <property type="evidence" value="ECO:0007669"/>
    <property type="project" value="TreeGrafter"/>
</dbReference>
<dbReference type="PANTHER" id="PTHR24193">
    <property type="entry name" value="ANKYRIN REPEAT PROTEIN"/>
    <property type="match status" value="1"/>
</dbReference>
<feature type="repeat" description="ANK" evidence="3">
    <location>
        <begin position="156"/>
        <end position="192"/>
    </location>
</feature>
<accession>A0A498SSD0</accession>
<dbReference type="AlphaFoldDB" id="A0A498SSD0"/>
<reference evidence="4 5" key="1">
    <citation type="submission" date="2018-08" db="EMBL/GenBank/DDBJ databases">
        <authorList>
            <person name="Laetsch R D."/>
            <person name="Stevens L."/>
            <person name="Kumar S."/>
            <person name="Blaxter L. M."/>
        </authorList>
    </citation>
    <scope>NUCLEOTIDE SEQUENCE [LARGE SCALE GENOMIC DNA]</scope>
</reference>
<dbReference type="InterPro" id="IPR050663">
    <property type="entry name" value="Ankyrin-SOCS_Box"/>
</dbReference>
<dbReference type="SUPFAM" id="SSF48403">
    <property type="entry name" value="Ankyrin repeat"/>
    <property type="match status" value="1"/>
</dbReference>
<dbReference type="OrthoDB" id="269822at2759"/>
<gene>
    <name evidence="4" type="ORF">NAV_LOCUS9555</name>
</gene>
<keyword evidence="2 3" id="KW-0040">ANK repeat</keyword>
<proteinExistence type="predicted"/>
<organism evidence="4 5">
    <name type="scientific">Acanthocheilonema viteae</name>
    <name type="common">Filarial nematode worm</name>
    <name type="synonym">Dipetalonema viteae</name>
    <dbReference type="NCBI Taxonomy" id="6277"/>
    <lineage>
        <taxon>Eukaryota</taxon>
        <taxon>Metazoa</taxon>
        <taxon>Ecdysozoa</taxon>
        <taxon>Nematoda</taxon>
        <taxon>Chromadorea</taxon>
        <taxon>Rhabditida</taxon>
        <taxon>Spirurina</taxon>
        <taxon>Spiruromorpha</taxon>
        <taxon>Filarioidea</taxon>
        <taxon>Onchocercidae</taxon>
        <taxon>Acanthocheilonema</taxon>
    </lineage>
</organism>
<dbReference type="SMART" id="SM00248">
    <property type="entry name" value="ANK"/>
    <property type="match status" value="6"/>
</dbReference>
<name>A0A498SSD0_ACAVI</name>
<protein>
    <submittedName>
        <fullName evidence="4">Uncharacterized protein</fullName>
    </submittedName>
</protein>
<dbReference type="STRING" id="6277.A0A498SSD0"/>
<keyword evidence="5" id="KW-1185">Reference proteome</keyword>
<dbReference type="InterPro" id="IPR002110">
    <property type="entry name" value="Ankyrin_rpt"/>
</dbReference>
<dbReference type="Gene3D" id="1.25.40.20">
    <property type="entry name" value="Ankyrin repeat-containing domain"/>
    <property type="match status" value="1"/>
</dbReference>
<sequence>MIKNYRKSDALNELHIAIRANKPGLVLYTLQHHRSLNINSNLMRTSALSLAVRNQSEQIVRILLDYNCELNKLSSDESGRLETPLYTAVRLHNYAIVELLLVRFLKLRVNKMYGADPNVTVSDNRTPLYIATKERCLNICNLLIAFGANLDIPDCTGQTPLHLACRNITGFSREQIAMSLIAHGANVHASDFKRRLPLDFAEINASIPTIERLLEEGSPISKHMKERFESNIKNTCSFSY</sequence>
<dbReference type="InterPro" id="IPR036770">
    <property type="entry name" value="Ankyrin_rpt-contain_sf"/>
</dbReference>
<dbReference type="PROSITE" id="PS50297">
    <property type="entry name" value="ANK_REP_REGION"/>
    <property type="match status" value="1"/>
</dbReference>
<dbReference type="PANTHER" id="PTHR24193:SF121">
    <property type="entry name" value="ADA2A-CONTAINING COMPLEX COMPONENT 3, ISOFORM D"/>
    <property type="match status" value="1"/>
</dbReference>
<keyword evidence="1" id="KW-0677">Repeat</keyword>
<dbReference type="GO" id="GO:0045944">
    <property type="term" value="P:positive regulation of transcription by RNA polymerase II"/>
    <property type="evidence" value="ECO:0007669"/>
    <property type="project" value="TreeGrafter"/>
</dbReference>
<evidence type="ECO:0000313" key="5">
    <source>
        <dbReference type="Proteomes" id="UP000276991"/>
    </source>
</evidence>
<feature type="repeat" description="ANK" evidence="3">
    <location>
        <begin position="123"/>
        <end position="155"/>
    </location>
</feature>
<dbReference type="PROSITE" id="PS50088">
    <property type="entry name" value="ANK_REPEAT"/>
    <property type="match status" value="2"/>
</dbReference>
<dbReference type="Pfam" id="PF12796">
    <property type="entry name" value="Ank_2"/>
    <property type="match status" value="2"/>
</dbReference>
<evidence type="ECO:0000313" key="4">
    <source>
        <dbReference type="EMBL" id="VBB34764.1"/>
    </source>
</evidence>